<feature type="coiled-coil region" evidence="3">
    <location>
        <begin position="209"/>
        <end position="236"/>
    </location>
</feature>
<dbReference type="InterPro" id="IPR050465">
    <property type="entry name" value="UPF0194_transport"/>
</dbReference>
<evidence type="ECO:0000313" key="6">
    <source>
        <dbReference type="EMBL" id="SEF82131.1"/>
    </source>
</evidence>
<gene>
    <name evidence="6" type="ORF">SAMN05216354_1734</name>
</gene>
<feature type="transmembrane region" description="Helical" evidence="4">
    <location>
        <begin position="17"/>
        <end position="35"/>
    </location>
</feature>
<dbReference type="GO" id="GO:0030313">
    <property type="term" value="C:cell envelope"/>
    <property type="evidence" value="ECO:0007669"/>
    <property type="project" value="UniProtKB-SubCell"/>
</dbReference>
<dbReference type="Gene3D" id="1.10.287.470">
    <property type="entry name" value="Helix hairpin bin"/>
    <property type="match status" value="1"/>
</dbReference>
<reference evidence="6 7" key="1">
    <citation type="submission" date="2016-10" db="EMBL/GenBank/DDBJ databases">
        <authorList>
            <person name="de Groot N.N."/>
        </authorList>
    </citation>
    <scope>NUCLEOTIDE SEQUENCE [LARGE SCALE GENOMIC DNA]</scope>
    <source>
        <strain evidence="6 7">AR32</strain>
    </source>
</reference>
<dbReference type="EMBL" id="FNUV01000004">
    <property type="protein sequence ID" value="SEF82131.1"/>
    <property type="molecule type" value="Genomic_DNA"/>
</dbReference>
<comment type="subcellular location">
    <subcellularLocation>
        <location evidence="1">Cell envelope</location>
    </subcellularLocation>
</comment>
<evidence type="ECO:0000256" key="1">
    <source>
        <dbReference type="ARBA" id="ARBA00004196"/>
    </source>
</evidence>
<feature type="domain" description="Multidrug resistance protein MdtA-like C-terminal permuted SH3" evidence="5">
    <location>
        <begin position="345"/>
        <end position="405"/>
    </location>
</feature>
<keyword evidence="4" id="KW-1133">Transmembrane helix</keyword>
<dbReference type="Gene3D" id="2.40.420.20">
    <property type="match status" value="1"/>
</dbReference>
<evidence type="ECO:0000313" key="7">
    <source>
        <dbReference type="Proteomes" id="UP000236735"/>
    </source>
</evidence>
<dbReference type="SUPFAM" id="SSF111369">
    <property type="entry name" value="HlyD-like secretion proteins"/>
    <property type="match status" value="1"/>
</dbReference>
<accession>A0A1H5V5W7</accession>
<proteinExistence type="predicted"/>
<keyword evidence="4" id="KW-0472">Membrane</keyword>
<feature type="coiled-coil region" evidence="3">
    <location>
        <begin position="105"/>
        <end position="134"/>
    </location>
</feature>
<dbReference type="Pfam" id="PF25967">
    <property type="entry name" value="RND-MFP_C"/>
    <property type="match status" value="1"/>
</dbReference>
<dbReference type="PANTHER" id="PTHR32347">
    <property type="entry name" value="EFFLUX SYSTEM COMPONENT YKNX-RELATED"/>
    <property type="match status" value="1"/>
</dbReference>
<sequence length="417" mass="48138">MDRVIEKKKGFQLKKHWPYAIGSCLLLAIICWVLFGNHASTLRVDKDELTISEVKSAEFKDYVRTSGQVLPIQVIQISPEEGGIVMEKVAEEGAKVRKGDVILRLSNSNLDLQILNAEAELAEKQNLLRNTQVSMAQDKLNNQTEKAQLDMDIQRKKRAYEQNKRLYAEKLISQEDYKQSQEDYLLSSKKHSLITQRLKQDSIYRSVQVDQMEDNLQNMRRNVVLVRQRKDKLEIRSSIDGELGLLDVELGQSIQPGEKIGQINDLSDYKVQAQIDEHYIDRVRQGLIATFTRGDKKYQLQVRKVYPEVREGKFRCDFVFRGTRPENIRTGQTYYIDLELGQPEQAVIIPRGTFFQTTGGQWIFVLDKSGSKAYRRQVRIGRQNPLYYEVLEGLEPGERVVTSGYEAFKDNEVLVIN</sequence>
<keyword evidence="2 3" id="KW-0175">Coiled coil</keyword>
<evidence type="ECO:0000259" key="5">
    <source>
        <dbReference type="Pfam" id="PF25967"/>
    </source>
</evidence>
<dbReference type="PANTHER" id="PTHR32347:SF23">
    <property type="entry name" value="BLL5650 PROTEIN"/>
    <property type="match status" value="1"/>
</dbReference>
<evidence type="ECO:0000256" key="2">
    <source>
        <dbReference type="ARBA" id="ARBA00023054"/>
    </source>
</evidence>
<dbReference type="RefSeq" id="WP_103915682.1">
    <property type="nucleotide sequence ID" value="NZ_FNUV01000004.1"/>
</dbReference>
<keyword evidence="4" id="KW-0812">Transmembrane</keyword>
<dbReference type="AlphaFoldDB" id="A0A1H5V5W7"/>
<protein>
    <submittedName>
        <fullName evidence="6">HlyD family secretion protein</fullName>
    </submittedName>
</protein>
<organism evidence="6 7">
    <name type="scientific">Xylanibacter ruminicola</name>
    <name type="common">Prevotella ruminicola</name>
    <dbReference type="NCBI Taxonomy" id="839"/>
    <lineage>
        <taxon>Bacteria</taxon>
        <taxon>Pseudomonadati</taxon>
        <taxon>Bacteroidota</taxon>
        <taxon>Bacteroidia</taxon>
        <taxon>Bacteroidales</taxon>
        <taxon>Prevotellaceae</taxon>
        <taxon>Xylanibacter</taxon>
    </lineage>
</organism>
<name>A0A1H5V5W7_XYLRU</name>
<dbReference type="Gene3D" id="2.40.30.170">
    <property type="match status" value="1"/>
</dbReference>
<dbReference type="InterPro" id="IPR058627">
    <property type="entry name" value="MdtA-like_C"/>
</dbReference>
<dbReference type="Gene3D" id="2.40.50.100">
    <property type="match status" value="1"/>
</dbReference>
<dbReference type="Proteomes" id="UP000236735">
    <property type="component" value="Unassembled WGS sequence"/>
</dbReference>
<evidence type="ECO:0000256" key="3">
    <source>
        <dbReference type="SAM" id="Coils"/>
    </source>
</evidence>
<evidence type="ECO:0000256" key="4">
    <source>
        <dbReference type="SAM" id="Phobius"/>
    </source>
</evidence>